<keyword evidence="5 11" id="KW-0004">4Fe-4S</keyword>
<dbReference type="RefSeq" id="WP_010193138.1">
    <property type="nucleotide sequence ID" value="NZ_CP020880.1"/>
</dbReference>
<dbReference type="InterPro" id="IPR051318">
    <property type="entry name" value="Fe-S_L-Ser"/>
</dbReference>
<reference evidence="14 16" key="2">
    <citation type="submission" date="2019-08" db="EMBL/GenBank/DDBJ databases">
        <title>Bacillus genomes from the desert of Cuatro Cienegas, Coahuila.</title>
        <authorList>
            <person name="Olmedo-Alvarez G."/>
        </authorList>
    </citation>
    <scope>NUCLEOTIDE SEQUENCE [LARGE SCALE GENOMIC DNA]</scope>
    <source>
        <strain evidence="14 16">CH88_3T</strain>
    </source>
</reference>
<dbReference type="GO" id="GO:0003941">
    <property type="term" value="F:L-serine ammonia-lyase activity"/>
    <property type="evidence" value="ECO:0007669"/>
    <property type="project" value="UniProtKB-UniRule"/>
</dbReference>
<keyword evidence="4 11" id="KW-0312">Gluconeogenesis</keyword>
<organism evidence="14 16">
    <name type="scientific">Sutcliffiella horikoshii</name>
    <dbReference type="NCBI Taxonomy" id="79883"/>
    <lineage>
        <taxon>Bacteria</taxon>
        <taxon>Bacillati</taxon>
        <taxon>Bacillota</taxon>
        <taxon>Bacilli</taxon>
        <taxon>Bacillales</taxon>
        <taxon>Bacillaceae</taxon>
        <taxon>Sutcliffiella</taxon>
    </lineage>
</organism>
<feature type="domain" description="Serine dehydratase-like alpha subunit" evidence="12">
    <location>
        <begin position="15"/>
        <end position="274"/>
    </location>
</feature>
<evidence type="ECO:0000256" key="9">
    <source>
        <dbReference type="ARBA" id="ARBA00023239"/>
    </source>
</evidence>
<evidence type="ECO:0000256" key="8">
    <source>
        <dbReference type="ARBA" id="ARBA00023014"/>
    </source>
</evidence>
<dbReference type="PANTHER" id="PTHR30182">
    <property type="entry name" value="L-SERINE DEHYDRATASE"/>
    <property type="match status" value="1"/>
</dbReference>
<evidence type="ECO:0000256" key="4">
    <source>
        <dbReference type="ARBA" id="ARBA00022432"/>
    </source>
</evidence>
<evidence type="ECO:0000313" key="15">
    <source>
        <dbReference type="Proteomes" id="UP000195573"/>
    </source>
</evidence>
<evidence type="ECO:0000256" key="11">
    <source>
        <dbReference type="RuleBase" id="RU366059"/>
    </source>
</evidence>
<dbReference type="InterPro" id="IPR004642">
    <property type="entry name" value="Ser_deHydtase_asu"/>
</dbReference>
<comment type="similarity">
    <text evidence="3 11">Belongs to the iron-sulfur dependent L-serine dehydratase family.</text>
</comment>
<dbReference type="EMBL" id="CP020880">
    <property type="protein sequence ID" value="ART76312.1"/>
    <property type="molecule type" value="Genomic_DNA"/>
</dbReference>
<gene>
    <name evidence="14" type="primary">sdaAA</name>
    <name evidence="13" type="ORF">B4U37_09770</name>
    <name evidence="14" type="ORF">FZC74_04640</name>
</gene>
<evidence type="ECO:0000256" key="2">
    <source>
        <dbReference type="ARBA" id="ARBA00004742"/>
    </source>
</evidence>
<comment type="catalytic activity">
    <reaction evidence="10 11">
        <text>L-serine = pyruvate + NH4(+)</text>
        <dbReference type="Rhea" id="RHEA:19169"/>
        <dbReference type="ChEBI" id="CHEBI:15361"/>
        <dbReference type="ChEBI" id="CHEBI:28938"/>
        <dbReference type="ChEBI" id="CHEBI:33384"/>
        <dbReference type="EC" id="4.3.1.17"/>
    </reaction>
</comment>
<dbReference type="KEGG" id="bhk:B4U37_09770"/>
<dbReference type="EMBL" id="VTEU01000001">
    <property type="protein sequence ID" value="TYS61572.1"/>
    <property type="molecule type" value="Genomic_DNA"/>
</dbReference>
<reference evidence="13 15" key="1">
    <citation type="submission" date="2017-04" db="EMBL/GenBank/DDBJ databases">
        <title>Complete Genome Sequence of the Bacillus horikoshii 20a strain from Cuatro Cienegas, Coahuila, Mexico.</title>
        <authorList>
            <person name="Zarza E."/>
            <person name="Alcaraz L.D."/>
            <person name="Aguilar-Salinas B."/>
            <person name="Islas A."/>
            <person name="Olmedo-Alvarez G."/>
        </authorList>
    </citation>
    <scope>NUCLEOTIDE SEQUENCE [LARGE SCALE GENOMIC DNA]</scope>
    <source>
        <strain evidence="13 15">20a</strain>
    </source>
</reference>
<dbReference type="GO" id="GO:0046872">
    <property type="term" value="F:metal ion binding"/>
    <property type="evidence" value="ECO:0007669"/>
    <property type="project" value="UniProtKB-KW"/>
</dbReference>
<comment type="cofactor">
    <cofactor evidence="1 11">
        <name>[4Fe-4S] cluster</name>
        <dbReference type="ChEBI" id="CHEBI:49883"/>
    </cofactor>
</comment>
<evidence type="ECO:0000256" key="7">
    <source>
        <dbReference type="ARBA" id="ARBA00023004"/>
    </source>
</evidence>
<evidence type="ECO:0000256" key="10">
    <source>
        <dbReference type="ARBA" id="ARBA00049406"/>
    </source>
</evidence>
<proteinExistence type="inferred from homology"/>
<evidence type="ECO:0000313" key="13">
    <source>
        <dbReference type="EMBL" id="ART76312.1"/>
    </source>
</evidence>
<sequence length="295" mass="30533">MFRNVAELIEIAQSSNKKISEIMIEQEMEFTGRTREEIFEQMDKNLTIMEQAVERGLEGVRSVSGLTGGDAVLLQKYIEKGNFLTGKNILDAVSKAVATNEVNAAMGTICATPTAGSAGVVPGTLFAVKNVLNPTREEMINFLFTSGAFGFVVANNASISGAAGGCQAEVGSASGMAAAAIVEMAGGTPDQCAQAMAITLKNMLGLVCDPVAGLVEVPCVKRNAMGAANAMVAADMALAGITSTIPCDEVIDAMYKIGLTMPTALKETAQGGLAATPTGRELEAKIFGVPLQKGD</sequence>
<name>A0A1Y0CMA8_9BACI</name>
<dbReference type="Proteomes" id="UP000323393">
    <property type="component" value="Unassembled WGS sequence"/>
</dbReference>
<keyword evidence="7 11" id="KW-0408">Iron</keyword>
<evidence type="ECO:0000256" key="6">
    <source>
        <dbReference type="ARBA" id="ARBA00022723"/>
    </source>
</evidence>
<dbReference type="GO" id="GO:0006094">
    <property type="term" value="P:gluconeogenesis"/>
    <property type="evidence" value="ECO:0007669"/>
    <property type="project" value="UniProtKB-KW"/>
</dbReference>
<keyword evidence="9 11" id="KW-0456">Lyase</keyword>
<keyword evidence="6 11" id="KW-0479">Metal-binding</keyword>
<accession>A0A1Y0CMA8</accession>
<dbReference type="EC" id="4.3.1.17" evidence="11"/>
<dbReference type="GeneID" id="96738708"/>
<evidence type="ECO:0000256" key="1">
    <source>
        <dbReference type="ARBA" id="ARBA00001966"/>
    </source>
</evidence>
<evidence type="ECO:0000313" key="16">
    <source>
        <dbReference type="Proteomes" id="UP000323393"/>
    </source>
</evidence>
<dbReference type="NCBIfam" id="TIGR00718">
    <property type="entry name" value="sda_alpha"/>
    <property type="match status" value="1"/>
</dbReference>
<keyword evidence="15" id="KW-1185">Reference proteome</keyword>
<evidence type="ECO:0000259" key="12">
    <source>
        <dbReference type="Pfam" id="PF03313"/>
    </source>
</evidence>
<protein>
    <recommendedName>
        <fullName evidence="11">L-serine dehydratase</fullName>
        <ecNumber evidence="11">4.3.1.17</ecNumber>
    </recommendedName>
</protein>
<dbReference type="PANTHER" id="PTHR30182:SF1">
    <property type="entry name" value="L-SERINE DEHYDRATASE 1"/>
    <property type="match status" value="1"/>
</dbReference>
<evidence type="ECO:0000313" key="14">
    <source>
        <dbReference type="EMBL" id="TYS61572.1"/>
    </source>
</evidence>
<dbReference type="Proteomes" id="UP000195573">
    <property type="component" value="Chromosome"/>
</dbReference>
<evidence type="ECO:0000256" key="5">
    <source>
        <dbReference type="ARBA" id="ARBA00022485"/>
    </source>
</evidence>
<evidence type="ECO:0000256" key="3">
    <source>
        <dbReference type="ARBA" id="ARBA00008636"/>
    </source>
</evidence>
<dbReference type="AlphaFoldDB" id="A0A1Y0CMA8"/>
<comment type="pathway">
    <text evidence="2">Carbohydrate biosynthesis; gluconeogenesis.</text>
</comment>
<dbReference type="Pfam" id="PF03313">
    <property type="entry name" value="SDH_alpha"/>
    <property type="match status" value="1"/>
</dbReference>
<dbReference type="GO" id="GO:0051539">
    <property type="term" value="F:4 iron, 4 sulfur cluster binding"/>
    <property type="evidence" value="ECO:0007669"/>
    <property type="project" value="UniProtKB-UniRule"/>
</dbReference>
<keyword evidence="8 11" id="KW-0411">Iron-sulfur</keyword>
<dbReference type="InterPro" id="IPR005130">
    <property type="entry name" value="Ser_deHydtase-like_asu"/>
</dbReference>